<organism evidence="14 15">
    <name type="scientific">Vibrio algivorus</name>
    <dbReference type="NCBI Taxonomy" id="1667024"/>
    <lineage>
        <taxon>Bacteria</taxon>
        <taxon>Pseudomonadati</taxon>
        <taxon>Pseudomonadota</taxon>
        <taxon>Gammaproteobacteria</taxon>
        <taxon>Vibrionales</taxon>
        <taxon>Vibrionaceae</taxon>
        <taxon>Vibrio</taxon>
    </lineage>
</organism>
<keyword evidence="2" id="KW-0813">Transport</keyword>
<dbReference type="InterPro" id="IPR011527">
    <property type="entry name" value="ABC1_TM_dom"/>
</dbReference>
<dbReference type="Gene3D" id="3.90.70.10">
    <property type="entry name" value="Cysteine proteinases"/>
    <property type="match status" value="1"/>
</dbReference>
<dbReference type="NCBIfam" id="TIGR03375">
    <property type="entry name" value="type_I_sec_LssB"/>
    <property type="match status" value="1"/>
</dbReference>
<evidence type="ECO:0000256" key="8">
    <source>
        <dbReference type="ARBA" id="ARBA00023136"/>
    </source>
</evidence>
<evidence type="ECO:0000256" key="3">
    <source>
        <dbReference type="ARBA" id="ARBA00022475"/>
    </source>
</evidence>
<evidence type="ECO:0000313" key="15">
    <source>
        <dbReference type="Proteomes" id="UP000319828"/>
    </source>
</evidence>
<dbReference type="PROSITE" id="PS50929">
    <property type="entry name" value="ABC_TM1F"/>
    <property type="match status" value="1"/>
</dbReference>
<comment type="subcellular location">
    <subcellularLocation>
        <location evidence="1">Cell membrane</location>
        <topology evidence="1">Multi-pass membrane protein</topology>
    </subcellularLocation>
</comment>
<name>A0A557PFU2_9VIBR</name>
<reference evidence="14 15" key="1">
    <citation type="submission" date="2019-07" db="EMBL/GenBank/DDBJ databases">
        <title>The draft genome sequence of Vibrio algivorus M1486.</title>
        <authorList>
            <person name="Meng X."/>
        </authorList>
    </citation>
    <scope>NUCLEOTIDE SEQUENCE [LARGE SCALE GENOMIC DNA]</scope>
    <source>
        <strain evidence="14 15">M1486</strain>
    </source>
</reference>
<dbReference type="GO" id="GO:0006508">
    <property type="term" value="P:proteolysis"/>
    <property type="evidence" value="ECO:0007669"/>
    <property type="project" value="InterPro"/>
</dbReference>
<feature type="transmembrane region" description="Helical" evidence="10">
    <location>
        <begin position="380"/>
        <end position="401"/>
    </location>
</feature>
<dbReference type="PANTHER" id="PTHR24221">
    <property type="entry name" value="ATP-BINDING CASSETTE SUB-FAMILY B"/>
    <property type="match status" value="1"/>
</dbReference>
<dbReference type="OrthoDB" id="9782586at2"/>
<gene>
    <name evidence="14" type="ORF">FOF44_01675</name>
</gene>
<feature type="transmembrane region" description="Helical" evidence="10">
    <location>
        <begin position="192"/>
        <end position="209"/>
    </location>
</feature>
<dbReference type="Pfam" id="PF03412">
    <property type="entry name" value="Peptidase_C39"/>
    <property type="match status" value="1"/>
</dbReference>
<dbReference type="GO" id="GO:0034040">
    <property type="term" value="F:ATPase-coupled lipid transmembrane transporter activity"/>
    <property type="evidence" value="ECO:0007669"/>
    <property type="project" value="TreeGrafter"/>
</dbReference>
<dbReference type="PROSITE" id="PS50990">
    <property type="entry name" value="PEPTIDASE_C39"/>
    <property type="match status" value="1"/>
</dbReference>
<feature type="transmembrane region" description="Helical" evidence="10">
    <location>
        <begin position="294"/>
        <end position="311"/>
    </location>
</feature>
<feature type="domain" description="ABC transporter" evidence="11">
    <location>
        <begin position="470"/>
        <end position="705"/>
    </location>
</feature>
<dbReference type="SUPFAM" id="SSF52540">
    <property type="entry name" value="P-loop containing nucleoside triphosphate hydrolases"/>
    <property type="match status" value="1"/>
</dbReference>
<dbReference type="CDD" id="cd18587">
    <property type="entry name" value="ABC_6TM_LapB_like"/>
    <property type="match status" value="1"/>
</dbReference>
<dbReference type="PROSITE" id="PS00211">
    <property type="entry name" value="ABC_TRANSPORTER_1"/>
    <property type="match status" value="1"/>
</dbReference>
<feature type="region of interest" description="Disordered" evidence="9">
    <location>
        <begin position="697"/>
        <end position="774"/>
    </location>
</feature>
<dbReference type="InterPro" id="IPR027417">
    <property type="entry name" value="P-loop_NTPase"/>
</dbReference>
<feature type="domain" description="ABC transmembrane type-1" evidence="12">
    <location>
        <begin position="158"/>
        <end position="436"/>
    </location>
</feature>
<feature type="compositionally biased region" description="Low complexity" evidence="9">
    <location>
        <begin position="703"/>
        <end position="721"/>
    </location>
</feature>
<feature type="compositionally biased region" description="Polar residues" evidence="9">
    <location>
        <begin position="722"/>
        <end position="736"/>
    </location>
</feature>
<evidence type="ECO:0000259" key="11">
    <source>
        <dbReference type="PROSITE" id="PS50893"/>
    </source>
</evidence>
<dbReference type="InterPro" id="IPR036640">
    <property type="entry name" value="ABC1_TM_sf"/>
</dbReference>
<dbReference type="InterPro" id="IPR017871">
    <property type="entry name" value="ABC_transporter-like_CS"/>
</dbReference>
<dbReference type="InterPro" id="IPR017750">
    <property type="entry name" value="ATPase_T1SS"/>
</dbReference>
<dbReference type="GO" id="GO:0005886">
    <property type="term" value="C:plasma membrane"/>
    <property type="evidence" value="ECO:0007669"/>
    <property type="project" value="UniProtKB-SubCell"/>
</dbReference>
<comment type="caution">
    <text evidence="14">The sequence shown here is derived from an EMBL/GenBank/DDBJ whole genome shotgun (WGS) entry which is preliminary data.</text>
</comment>
<sequence length="774" mass="85338">MKDPLLNSLAYISRYYGQANSPDVLVAGLPLKDGLLTVHLFPRAAATAGLNAKLEQLPLNDLPPLLLPVVALLKNGDACVILSVDYEKNEAEVILSQNDDSTPEWIHLEELNKQYTGQLFLVKKSFRYDERSPEVLKNNDGHWFWSTMWQSRKIYRDVFIASILINIFAVSAPLFSRLVYDKIVPNLAYDSLWVLAVGVFIIFIFDFILKMMRSYFLDVAGKKSDILISSKIFSHVMGIRLESKPPSVGAFARHMQEFESIRDFFTSASITTLIDLPFAVFFMVVIFLIAGPLAIVPLIGVLILIGYSFMVQKPLRRTIEEGSRLASQKNSNLVESLSGLETLKMFGAESQYQYRWEEAVAHMANWSLKSRRLTDSLQNAAGFVQQFLNVAMIVVGVYLIGNGDLTMGGLIAATMLSGRAVSPMIQVAMLSTRYNQAKSAMGIIDNLMQMPTEQESGKRYIHRPIIKGKIQFDNVNFTYPNATSPSLKNINLTINPGERVGIIGRIGSGKTTLERILMGLYQPTSGTVLIDDTDIKQLHQIDIRRNLGCVPQDITLFYGSIRDNIALGRPLASDKDIILAAERAGVTSFTQKDSAGLEKQVGEGGAALSGGQRQAIAIARALLGKPPVMIMDEPTSSMDNRTEMFIKRQLRNFSKDETLLLITHKTSMLDLIDRLIVMEQGQIIADGPRDKVLQALRSGKSQKPAPATAKKAPATAKKAPAQTGNNAPSTSEQESSAAKPKTPGNIDVKPTSSAASRHTTATDQKKTTVQTRPI</sequence>
<keyword evidence="5" id="KW-0547">Nucleotide-binding</keyword>
<keyword evidence="7 10" id="KW-1133">Transmembrane helix</keyword>
<dbReference type="RefSeq" id="WP_144387414.1">
    <property type="nucleotide sequence ID" value="NZ_CANNCB010000015.1"/>
</dbReference>
<dbReference type="SMART" id="SM00382">
    <property type="entry name" value="AAA"/>
    <property type="match status" value="1"/>
</dbReference>
<dbReference type="InterPro" id="IPR003439">
    <property type="entry name" value="ABC_transporter-like_ATP-bd"/>
</dbReference>
<evidence type="ECO:0000256" key="10">
    <source>
        <dbReference type="SAM" id="Phobius"/>
    </source>
</evidence>
<feature type="transmembrane region" description="Helical" evidence="10">
    <location>
        <begin position="158"/>
        <end position="180"/>
    </location>
</feature>
<dbReference type="PROSITE" id="PS50893">
    <property type="entry name" value="ABC_TRANSPORTER_2"/>
    <property type="match status" value="1"/>
</dbReference>
<dbReference type="CDD" id="cd03245">
    <property type="entry name" value="ABCC_bacteriocin_exporters"/>
    <property type="match status" value="1"/>
</dbReference>
<proteinExistence type="predicted"/>
<dbReference type="InterPro" id="IPR005074">
    <property type="entry name" value="Peptidase_C39"/>
</dbReference>
<dbReference type="SUPFAM" id="SSF90123">
    <property type="entry name" value="ABC transporter transmembrane region"/>
    <property type="match status" value="1"/>
</dbReference>
<dbReference type="Gene3D" id="3.40.50.300">
    <property type="entry name" value="P-loop containing nucleotide triphosphate hydrolases"/>
    <property type="match status" value="1"/>
</dbReference>
<dbReference type="Gene3D" id="1.20.1560.10">
    <property type="entry name" value="ABC transporter type 1, transmembrane domain"/>
    <property type="match status" value="1"/>
</dbReference>
<evidence type="ECO:0000256" key="6">
    <source>
        <dbReference type="ARBA" id="ARBA00022840"/>
    </source>
</evidence>
<dbReference type="FunFam" id="3.40.50.300:FF:000299">
    <property type="entry name" value="ABC transporter ATP-binding protein/permease"/>
    <property type="match status" value="1"/>
</dbReference>
<dbReference type="InterPro" id="IPR003593">
    <property type="entry name" value="AAA+_ATPase"/>
</dbReference>
<keyword evidence="8 10" id="KW-0472">Membrane</keyword>
<evidence type="ECO:0000256" key="4">
    <source>
        <dbReference type="ARBA" id="ARBA00022692"/>
    </source>
</evidence>
<dbReference type="Pfam" id="PF00005">
    <property type="entry name" value="ABC_tran"/>
    <property type="match status" value="1"/>
</dbReference>
<keyword evidence="3" id="KW-1003">Cell membrane</keyword>
<feature type="compositionally biased region" description="Low complexity" evidence="9">
    <location>
        <begin position="751"/>
        <end position="762"/>
    </location>
</feature>
<dbReference type="GO" id="GO:0005524">
    <property type="term" value="F:ATP binding"/>
    <property type="evidence" value="ECO:0007669"/>
    <property type="project" value="UniProtKB-KW"/>
</dbReference>
<dbReference type="AlphaFoldDB" id="A0A557PFU2"/>
<dbReference type="GO" id="GO:0008233">
    <property type="term" value="F:peptidase activity"/>
    <property type="evidence" value="ECO:0007669"/>
    <property type="project" value="InterPro"/>
</dbReference>
<evidence type="ECO:0000256" key="2">
    <source>
        <dbReference type="ARBA" id="ARBA00022448"/>
    </source>
</evidence>
<evidence type="ECO:0000259" key="12">
    <source>
        <dbReference type="PROSITE" id="PS50929"/>
    </source>
</evidence>
<accession>A0A557PFU2</accession>
<evidence type="ECO:0000256" key="1">
    <source>
        <dbReference type="ARBA" id="ARBA00004651"/>
    </source>
</evidence>
<evidence type="ECO:0000256" key="7">
    <source>
        <dbReference type="ARBA" id="ARBA00022989"/>
    </source>
</evidence>
<evidence type="ECO:0000256" key="5">
    <source>
        <dbReference type="ARBA" id="ARBA00022741"/>
    </source>
</evidence>
<evidence type="ECO:0000313" key="14">
    <source>
        <dbReference type="EMBL" id="TVO39538.1"/>
    </source>
</evidence>
<keyword evidence="4 10" id="KW-0812">Transmembrane</keyword>
<dbReference type="Pfam" id="PF00664">
    <property type="entry name" value="ABC_membrane"/>
    <property type="match status" value="1"/>
</dbReference>
<dbReference type="GO" id="GO:0140359">
    <property type="term" value="F:ABC-type transporter activity"/>
    <property type="evidence" value="ECO:0007669"/>
    <property type="project" value="InterPro"/>
</dbReference>
<dbReference type="InterPro" id="IPR039421">
    <property type="entry name" value="Type_1_exporter"/>
</dbReference>
<dbReference type="PANTHER" id="PTHR24221:SF248">
    <property type="entry name" value="ABC TRANSPORTER TRANSMEMBRANE REGION"/>
    <property type="match status" value="1"/>
</dbReference>
<dbReference type="EMBL" id="VMKJ01000002">
    <property type="protein sequence ID" value="TVO39538.1"/>
    <property type="molecule type" value="Genomic_DNA"/>
</dbReference>
<keyword evidence="6" id="KW-0067">ATP-binding</keyword>
<feature type="domain" description="Peptidase C39" evidence="13">
    <location>
        <begin position="2"/>
        <end position="122"/>
    </location>
</feature>
<protein>
    <submittedName>
        <fullName evidence="14">Type I secretion system permease/ATPase</fullName>
    </submittedName>
</protein>
<dbReference type="Proteomes" id="UP000319828">
    <property type="component" value="Unassembled WGS sequence"/>
</dbReference>
<evidence type="ECO:0000259" key="13">
    <source>
        <dbReference type="PROSITE" id="PS50990"/>
    </source>
</evidence>
<evidence type="ECO:0000256" key="9">
    <source>
        <dbReference type="SAM" id="MobiDB-lite"/>
    </source>
</evidence>
<dbReference type="GO" id="GO:0016887">
    <property type="term" value="F:ATP hydrolysis activity"/>
    <property type="evidence" value="ECO:0007669"/>
    <property type="project" value="InterPro"/>
</dbReference>
<dbReference type="FunFam" id="1.20.1560.10:FF:000225">
    <property type="entry name" value="Type I secretion system permease/ATPase"/>
    <property type="match status" value="1"/>
</dbReference>